<gene>
    <name evidence="1" type="ORF">Pint_33145</name>
</gene>
<accession>A0ACC0X499</accession>
<keyword evidence="2" id="KW-1185">Reference proteome</keyword>
<dbReference type="Proteomes" id="UP001163603">
    <property type="component" value="Chromosome 14"/>
</dbReference>
<organism evidence="1 2">
    <name type="scientific">Pistacia integerrima</name>
    <dbReference type="NCBI Taxonomy" id="434235"/>
    <lineage>
        <taxon>Eukaryota</taxon>
        <taxon>Viridiplantae</taxon>
        <taxon>Streptophyta</taxon>
        <taxon>Embryophyta</taxon>
        <taxon>Tracheophyta</taxon>
        <taxon>Spermatophyta</taxon>
        <taxon>Magnoliopsida</taxon>
        <taxon>eudicotyledons</taxon>
        <taxon>Gunneridae</taxon>
        <taxon>Pentapetalae</taxon>
        <taxon>rosids</taxon>
        <taxon>malvids</taxon>
        <taxon>Sapindales</taxon>
        <taxon>Anacardiaceae</taxon>
        <taxon>Pistacia</taxon>
    </lineage>
</organism>
<evidence type="ECO:0000313" key="1">
    <source>
        <dbReference type="EMBL" id="KAJ0010443.1"/>
    </source>
</evidence>
<proteinExistence type="predicted"/>
<name>A0ACC0X499_9ROSI</name>
<comment type="caution">
    <text evidence="1">The sequence shown here is derived from an EMBL/GenBank/DDBJ whole genome shotgun (WGS) entry which is preliminary data.</text>
</comment>
<evidence type="ECO:0000313" key="2">
    <source>
        <dbReference type="Proteomes" id="UP001163603"/>
    </source>
</evidence>
<reference evidence="2" key="1">
    <citation type="journal article" date="2023" name="G3 (Bethesda)">
        <title>Genome assembly and association tests identify interacting loci associated with vigor, precocity, and sex in interspecific pistachio rootstocks.</title>
        <authorList>
            <person name="Palmer W."/>
            <person name="Jacygrad E."/>
            <person name="Sagayaradj S."/>
            <person name="Cavanaugh K."/>
            <person name="Han R."/>
            <person name="Bertier L."/>
            <person name="Beede B."/>
            <person name="Kafkas S."/>
            <person name="Golino D."/>
            <person name="Preece J."/>
            <person name="Michelmore R."/>
        </authorList>
    </citation>
    <scope>NUCLEOTIDE SEQUENCE [LARGE SCALE GENOMIC DNA]</scope>
</reference>
<dbReference type="EMBL" id="CM047749">
    <property type="protein sequence ID" value="KAJ0010443.1"/>
    <property type="molecule type" value="Genomic_DNA"/>
</dbReference>
<sequence>MKVAVLDSCSSYKCAKLLENSKTEDLFSIIKLDLLLKICILLVVISVIIIGLAVRLFEIS</sequence>
<protein>
    <submittedName>
        <fullName evidence="1">Uncharacterized protein</fullName>
    </submittedName>
</protein>